<dbReference type="GO" id="GO:0008270">
    <property type="term" value="F:zinc ion binding"/>
    <property type="evidence" value="ECO:0007669"/>
    <property type="project" value="UniProtKB-KW"/>
</dbReference>
<reference evidence="10 11" key="1">
    <citation type="submission" date="2022-12" db="EMBL/GenBank/DDBJ databases">
        <title>Chromosome-scale assembly of the Ensete ventricosum genome.</title>
        <authorList>
            <person name="Dussert Y."/>
            <person name="Stocks J."/>
            <person name="Wendawek A."/>
            <person name="Woldeyes F."/>
            <person name="Nichols R.A."/>
            <person name="Borrell J.S."/>
        </authorList>
    </citation>
    <scope>NUCLEOTIDE SEQUENCE [LARGE SCALE GENOMIC DNA]</scope>
    <source>
        <strain evidence="11">cv. Maze</strain>
        <tissue evidence="10">Seeds</tissue>
    </source>
</reference>
<gene>
    <name evidence="10" type="ORF">OPV22_017136</name>
</gene>
<name>A0AAV8QSE0_ENSVE</name>
<sequence>MLVTSDCGAEFLSFPWASETFRISLRVREHRSRIGYEIDVNGFIWKVSAIEDLAQIGFLRREINPWAFEEDEKNSVSGNVFGASSPWNVILRLDGVDLGMPLFIRLSKILFVFDVQDKAAKQLVVEMGPYFFGCKPLVSKPWGPVSVMKEEKIILYLYGSGTRFDTSLVELVRLLGEVSSSVGVPLFFDQFTARNERPLVCLILCGDRLPQGCSVVLVIVANKYKLSTAYRIWLLVLLKHQTVEPFCRTHGTPVTGYILRNASGHLPAFQCPSIRVIGASSKWPQPDAQEHENEYGQHQLCEIFSAGITCFGLKDRICQRKETVVCLITFVGRVQGEGEMGKTSMFAASPVAANKERLPDPDAEVVALQPEDLLATGRYICEVCGKGFQRDQNLQLHMRTHNINWELKKSGGTPARRKAYICPVPTCVYNDRSRALSDITGIKKHFNRKHGTKNLICPQCSKPYAVEADLKAHLKNHILRDHQCECGSTFSRKNSYEAHRAFCCKLLEESVKLPSSVAGEPSARTDAQVFGGNFELPDMNEQLVYTNIEFTSPQEAPLRVEATAEQPNAVSDNDRDAPSAGQLNRSVAMLPDDPDFVTSLPVCLTRLLKSRYDEVLCMYSSSGTFGGMDQVASPPPGANHFFSNTSLDELREENGLNGKSSTFDFFGGSSSSFMDHGAPPTEESQGLGAHLSLSNVCAYGKESYYSGIDESMLASLVCMNSIHQPHLANTFTESSEAGVMNATMSVPAPTCFPDQAMSSESILNMEQFQIQQEKNFPPGDSSTSHFLTLTPNHQTDPRNCIIHSYQQQENRISDPSRSAFQLYQHDRSTPSNKPASSSFFCDAVKSMDSYSKLKDLQWSKQEKAPTEFTDFFTSSTGKKPTEEDGGAENAELGFPDAEPIMAPYALPSEIAPQNRGTQTGWSRPVEAVALPPSSSMNQNGSGVTMDLLGMGGEGAEGRGYSEDQMGSFFGNGSCFW</sequence>
<dbReference type="PROSITE" id="PS50157">
    <property type="entry name" value="ZINC_FINGER_C2H2_2"/>
    <property type="match status" value="2"/>
</dbReference>
<evidence type="ECO:0000313" key="11">
    <source>
        <dbReference type="Proteomes" id="UP001222027"/>
    </source>
</evidence>
<dbReference type="FunFam" id="3.30.160.60:FF:000072">
    <property type="entry name" value="zinc finger protein 143 isoform X1"/>
    <property type="match status" value="1"/>
</dbReference>
<dbReference type="Proteomes" id="UP001222027">
    <property type="component" value="Unassembled WGS sequence"/>
</dbReference>
<organism evidence="10 11">
    <name type="scientific">Ensete ventricosum</name>
    <name type="common">Abyssinian banana</name>
    <name type="synonym">Musa ensete</name>
    <dbReference type="NCBI Taxonomy" id="4639"/>
    <lineage>
        <taxon>Eukaryota</taxon>
        <taxon>Viridiplantae</taxon>
        <taxon>Streptophyta</taxon>
        <taxon>Embryophyta</taxon>
        <taxon>Tracheophyta</taxon>
        <taxon>Spermatophyta</taxon>
        <taxon>Magnoliopsida</taxon>
        <taxon>Liliopsida</taxon>
        <taxon>Zingiberales</taxon>
        <taxon>Musaceae</taxon>
        <taxon>Ensete</taxon>
    </lineage>
</organism>
<dbReference type="EMBL" id="JAQQAF010000005">
    <property type="protein sequence ID" value="KAJ8484651.1"/>
    <property type="molecule type" value="Genomic_DNA"/>
</dbReference>
<dbReference type="InterPro" id="IPR036236">
    <property type="entry name" value="Znf_C2H2_sf"/>
</dbReference>
<comment type="caution">
    <text evidence="10">The sequence shown here is derived from an EMBL/GenBank/DDBJ whole genome shotgun (WGS) entry which is preliminary data.</text>
</comment>
<dbReference type="AlphaFoldDB" id="A0AAV8QSE0"/>
<dbReference type="InterPro" id="IPR055186">
    <property type="entry name" value="C2H2-2nd_BIRD-IDD"/>
</dbReference>
<keyword evidence="3 7" id="KW-0863">Zinc-finger</keyword>
<keyword evidence="1" id="KW-0479">Metal-binding</keyword>
<evidence type="ECO:0000259" key="9">
    <source>
        <dbReference type="PROSITE" id="PS50157"/>
    </source>
</evidence>
<evidence type="ECO:0000256" key="3">
    <source>
        <dbReference type="ARBA" id="ARBA00022771"/>
    </source>
</evidence>
<feature type="region of interest" description="Disordered" evidence="8">
    <location>
        <begin position="870"/>
        <end position="894"/>
    </location>
</feature>
<dbReference type="InterPro" id="IPR031140">
    <property type="entry name" value="IDD1-16"/>
</dbReference>
<keyword evidence="5" id="KW-0805">Transcription regulation</keyword>
<evidence type="ECO:0000256" key="4">
    <source>
        <dbReference type="ARBA" id="ARBA00022833"/>
    </source>
</evidence>
<keyword evidence="4" id="KW-0862">Zinc</keyword>
<dbReference type="Gene3D" id="3.30.160.60">
    <property type="entry name" value="Classic Zinc Finger"/>
    <property type="match status" value="2"/>
</dbReference>
<dbReference type="Pfam" id="PF00096">
    <property type="entry name" value="zf-C2H2"/>
    <property type="match status" value="1"/>
</dbReference>
<dbReference type="GO" id="GO:0005634">
    <property type="term" value="C:nucleus"/>
    <property type="evidence" value="ECO:0007669"/>
    <property type="project" value="TreeGrafter"/>
</dbReference>
<evidence type="ECO:0000256" key="1">
    <source>
        <dbReference type="ARBA" id="ARBA00022723"/>
    </source>
</evidence>
<keyword evidence="2" id="KW-0677">Repeat</keyword>
<evidence type="ECO:0000256" key="8">
    <source>
        <dbReference type="SAM" id="MobiDB-lite"/>
    </source>
</evidence>
<dbReference type="PANTHER" id="PTHR10593">
    <property type="entry name" value="SERINE/THREONINE-PROTEIN KINASE RIO"/>
    <property type="match status" value="1"/>
</dbReference>
<dbReference type="InterPro" id="IPR055187">
    <property type="entry name" value="C2CH-3rd_BIRD-IDD"/>
</dbReference>
<feature type="domain" description="C2H2-type" evidence="9">
    <location>
        <begin position="455"/>
        <end position="477"/>
    </location>
</feature>
<evidence type="ECO:0000256" key="2">
    <source>
        <dbReference type="ARBA" id="ARBA00022737"/>
    </source>
</evidence>
<evidence type="ECO:0000256" key="5">
    <source>
        <dbReference type="ARBA" id="ARBA00023015"/>
    </source>
</evidence>
<dbReference type="InterPro" id="IPR013087">
    <property type="entry name" value="Znf_C2H2_type"/>
</dbReference>
<evidence type="ECO:0000256" key="7">
    <source>
        <dbReference type="PROSITE-ProRule" id="PRU00042"/>
    </source>
</evidence>
<dbReference type="PANTHER" id="PTHR10593:SF239">
    <property type="entry name" value="C2H2-TYPE DOMAIN-CONTAINING PROTEIN"/>
    <property type="match status" value="1"/>
</dbReference>
<dbReference type="GO" id="GO:0003700">
    <property type="term" value="F:DNA-binding transcription factor activity"/>
    <property type="evidence" value="ECO:0007669"/>
    <property type="project" value="TreeGrafter"/>
</dbReference>
<feature type="domain" description="C2H2-type" evidence="9">
    <location>
        <begin position="379"/>
        <end position="401"/>
    </location>
</feature>
<dbReference type="Pfam" id="PF22996">
    <property type="entry name" value="C2H2-2nd_BIRD-IDD"/>
    <property type="match status" value="1"/>
</dbReference>
<accession>A0AAV8QSE0</accession>
<proteinExistence type="predicted"/>
<dbReference type="SMART" id="SM00355">
    <property type="entry name" value="ZnF_C2H2"/>
    <property type="match status" value="3"/>
</dbReference>
<dbReference type="PROSITE" id="PS00028">
    <property type="entry name" value="ZINC_FINGER_C2H2_1"/>
    <property type="match status" value="2"/>
</dbReference>
<evidence type="ECO:0000256" key="6">
    <source>
        <dbReference type="ARBA" id="ARBA00023163"/>
    </source>
</evidence>
<dbReference type="Pfam" id="PF22995">
    <property type="entry name" value="C2CH-3rd_BIRD-IDD"/>
    <property type="match status" value="1"/>
</dbReference>
<dbReference type="SUPFAM" id="SSF57667">
    <property type="entry name" value="beta-beta-alpha zinc fingers"/>
    <property type="match status" value="1"/>
</dbReference>
<evidence type="ECO:0000313" key="10">
    <source>
        <dbReference type="EMBL" id="KAJ8484651.1"/>
    </source>
</evidence>
<keyword evidence="11" id="KW-1185">Reference proteome</keyword>
<protein>
    <recommendedName>
        <fullName evidence="9">C2H2-type domain-containing protein</fullName>
    </recommendedName>
</protein>
<dbReference type="Pfam" id="PF22992">
    <property type="entry name" value="C2CH-4th_BIRD-IDD"/>
    <property type="match status" value="1"/>
</dbReference>
<dbReference type="InterPro" id="IPR055185">
    <property type="entry name" value="C2CH-4th_BIRD-IDD"/>
</dbReference>
<keyword evidence="6" id="KW-0804">Transcription</keyword>